<comment type="caution">
    <text evidence="1">The sequence shown here is derived from an EMBL/GenBank/DDBJ whole genome shotgun (WGS) entry which is preliminary data.</text>
</comment>
<accession>A0ACC2SNU8</accession>
<reference evidence="1" key="1">
    <citation type="submission" date="2022-04" db="EMBL/GenBank/DDBJ databases">
        <title>Genome of the entomopathogenic fungus Entomophthora muscae.</title>
        <authorList>
            <person name="Elya C."/>
            <person name="Lovett B.R."/>
            <person name="Lee E."/>
            <person name="Macias A.M."/>
            <person name="Hajek A.E."/>
            <person name="De Bivort B.L."/>
            <person name="Kasson M.T."/>
            <person name="De Fine Licht H.H."/>
            <person name="Stajich J.E."/>
        </authorList>
    </citation>
    <scope>NUCLEOTIDE SEQUENCE</scope>
    <source>
        <strain evidence="1">Berkeley</strain>
    </source>
</reference>
<dbReference type="Proteomes" id="UP001165960">
    <property type="component" value="Unassembled WGS sequence"/>
</dbReference>
<dbReference type="EMBL" id="QTSX02004557">
    <property type="protein sequence ID" value="KAJ9064015.1"/>
    <property type="molecule type" value="Genomic_DNA"/>
</dbReference>
<keyword evidence="2" id="KW-1185">Reference proteome</keyword>
<organism evidence="1 2">
    <name type="scientific">Entomophthora muscae</name>
    <dbReference type="NCBI Taxonomy" id="34485"/>
    <lineage>
        <taxon>Eukaryota</taxon>
        <taxon>Fungi</taxon>
        <taxon>Fungi incertae sedis</taxon>
        <taxon>Zoopagomycota</taxon>
        <taxon>Entomophthoromycotina</taxon>
        <taxon>Entomophthoromycetes</taxon>
        <taxon>Entomophthorales</taxon>
        <taxon>Entomophthoraceae</taxon>
        <taxon>Entomophthora</taxon>
    </lineage>
</organism>
<gene>
    <name evidence="1" type="ORF">DSO57_1034855</name>
</gene>
<protein>
    <submittedName>
        <fullName evidence="1">Uncharacterized protein</fullName>
    </submittedName>
</protein>
<evidence type="ECO:0000313" key="1">
    <source>
        <dbReference type="EMBL" id="KAJ9064015.1"/>
    </source>
</evidence>
<evidence type="ECO:0000313" key="2">
    <source>
        <dbReference type="Proteomes" id="UP001165960"/>
    </source>
</evidence>
<name>A0ACC2SNU8_9FUNG</name>
<proteinExistence type="predicted"/>
<sequence>MYLWPQFQGDVRHTSSSHAGLQLVPLLLGSCVSSLAADQLMWLGFTRVIRLGAILILIATLLLIRLPLVPSR</sequence>